<dbReference type="OrthoDB" id="1367362at2"/>
<proteinExistence type="predicted"/>
<keyword evidence="1" id="KW-0732">Signal</keyword>
<name>A0A5D0RDF2_9FLAO</name>
<gene>
    <name evidence="2" type="ORF">ES674_04580</name>
</gene>
<dbReference type="EMBL" id="VSKK01000001">
    <property type="protein sequence ID" value="TYB79059.1"/>
    <property type="molecule type" value="Genomic_DNA"/>
</dbReference>
<evidence type="ECO:0000313" key="3">
    <source>
        <dbReference type="Proteomes" id="UP000323720"/>
    </source>
</evidence>
<sequence>MNFRKSFILVAFLSLFALQISAQEEPHFKIVLGLNAIDNSNSTSQAPWGIDDVAFNTPLYVGADYQINSSWSFGANASFNKLKELGVESNFFGVNADVNYYIVSNTARSFIDFYGIVGGGAYKAFGGTGITVNPGLGFNYWFADNFGVNLTAKANFDLTSNVSEVGNFYKYSLGLIWRPTQRF</sequence>
<reference evidence="2 3" key="1">
    <citation type="submission" date="2019-08" db="EMBL/GenBank/DDBJ databases">
        <title>Genomes of Antarctic Bizionia species.</title>
        <authorList>
            <person name="Bowman J.P."/>
        </authorList>
    </citation>
    <scope>NUCLEOTIDE SEQUENCE [LARGE SCALE GENOMIC DNA]</scope>
    <source>
        <strain evidence="2 3">ADA-4</strain>
    </source>
</reference>
<evidence type="ECO:0000256" key="1">
    <source>
        <dbReference type="SAM" id="SignalP"/>
    </source>
</evidence>
<protein>
    <submittedName>
        <fullName evidence="2">Outer membrane beta-barrel protein</fullName>
    </submittedName>
</protein>
<dbReference type="RefSeq" id="WP_148402795.1">
    <property type="nucleotide sequence ID" value="NZ_VSKK01000001.1"/>
</dbReference>
<evidence type="ECO:0000313" key="2">
    <source>
        <dbReference type="EMBL" id="TYB79059.1"/>
    </source>
</evidence>
<accession>A0A5D0RDF2</accession>
<dbReference type="AlphaFoldDB" id="A0A5D0RDF2"/>
<feature type="chain" id="PRO_5022931545" evidence="1">
    <location>
        <begin position="23"/>
        <end position="183"/>
    </location>
</feature>
<keyword evidence="3" id="KW-1185">Reference proteome</keyword>
<dbReference type="Proteomes" id="UP000323720">
    <property type="component" value="Unassembled WGS sequence"/>
</dbReference>
<organism evidence="2 3">
    <name type="scientific">Bizionia myxarmorum</name>
    <dbReference type="NCBI Taxonomy" id="291186"/>
    <lineage>
        <taxon>Bacteria</taxon>
        <taxon>Pseudomonadati</taxon>
        <taxon>Bacteroidota</taxon>
        <taxon>Flavobacteriia</taxon>
        <taxon>Flavobacteriales</taxon>
        <taxon>Flavobacteriaceae</taxon>
        <taxon>Bizionia</taxon>
    </lineage>
</organism>
<feature type="signal peptide" evidence="1">
    <location>
        <begin position="1"/>
        <end position="22"/>
    </location>
</feature>
<comment type="caution">
    <text evidence="2">The sequence shown here is derived from an EMBL/GenBank/DDBJ whole genome shotgun (WGS) entry which is preliminary data.</text>
</comment>